<feature type="transmembrane region" description="Helical" evidence="4">
    <location>
        <begin position="37"/>
        <end position="59"/>
    </location>
</feature>
<dbReference type="SMART" id="SM00062">
    <property type="entry name" value="PBPb"/>
    <property type="match status" value="1"/>
</dbReference>
<dbReference type="RefSeq" id="WP_344479032.1">
    <property type="nucleotide sequence ID" value="NZ_BAAAQX010000012.1"/>
</dbReference>
<dbReference type="PANTHER" id="PTHR30024">
    <property type="entry name" value="ALIPHATIC SULFONATES-BINDING PROTEIN-RELATED"/>
    <property type="match status" value="1"/>
</dbReference>
<dbReference type="InterPro" id="IPR001638">
    <property type="entry name" value="Solute-binding_3/MltF_N"/>
</dbReference>
<evidence type="ECO:0000313" key="6">
    <source>
        <dbReference type="EMBL" id="GAA2209569.1"/>
    </source>
</evidence>
<comment type="subcellular location">
    <subcellularLocation>
        <location evidence="1">Periplasm</location>
    </subcellularLocation>
</comment>
<keyword evidence="4" id="KW-0472">Membrane</keyword>
<gene>
    <name evidence="6" type="ORF">GCM10009850_050270</name>
</gene>
<keyword evidence="4" id="KW-0812">Transmembrane</keyword>
<evidence type="ECO:0000256" key="4">
    <source>
        <dbReference type="SAM" id="Phobius"/>
    </source>
</evidence>
<dbReference type="Proteomes" id="UP001499843">
    <property type="component" value="Unassembled WGS sequence"/>
</dbReference>
<keyword evidence="7" id="KW-1185">Reference proteome</keyword>
<organism evidence="6 7">
    <name type="scientific">Nonomuraea monospora</name>
    <dbReference type="NCBI Taxonomy" id="568818"/>
    <lineage>
        <taxon>Bacteria</taxon>
        <taxon>Bacillati</taxon>
        <taxon>Actinomycetota</taxon>
        <taxon>Actinomycetes</taxon>
        <taxon>Streptosporangiales</taxon>
        <taxon>Streptosporangiaceae</taxon>
        <taxon>Nonomuraea</taxon>
    </lineage>
</organism>
<evidence type="ECO:0000256" key="1">
    <source>
        <dbReference type="ARBA" id="ARBA00004418"/>
    </source>
</evidence>
<comment type="similarity">
    <text evidence="2">Belongs to the bacterial solute-binding protein SsuA/TauA family.</text>
</comment>
<dbReference type="EMBL" id="BAAAQX010000012">
    <property type="protein sequence ID" value="GAA2209569.1"/>
    <property type="molecule type" value="Genomic_DNA"/>
</dbReference>
<dbReference type="Pfam" id="PF09084">
    <property type="entry name" value="NMT1"/>
    <property type="match status" value="1"/>
</dbReference>
<accession>A0ABP5PD78</accession>
<evidence type="ECO:0000259" key="5">
    <source>
        <dbReference type="SMART" id="SM00062"/>
    </source>
</evidence>
<dbReference type="InterPro" id="IPR015168">
    <property type="entry name" value="SsuA/THI5"/>
</dbReference>
<evidence type="ECO:0000256" key="3">
    <source>
        <dbReference type="ARBA" id="ARBA00022729"/>
    </source>
</evidence>
<feature type="domain" description="Solute-binding protein family 3/N-terminal" evidence="5">
    <location>
        <begin position="77"/>
        <end position="303"/>
    </location>
</feature>
<dbReference type="SUPFAM" id="SSF53850">
    <property type="entry name" value="Periplasmic binding protein-like II"/>
    <property type="match status" value="1"/>
</dbReference>
<name>A0ABP5PD78_9ACTN</name>
<protein>
    <submittedName>
        <fullName evidence="6">ABC transporter substrate-binding protein</fullName>
    </submittedName>
</protein>
<dbReference type="Gene3D" id="3.40.190.10">
    <property type="entry name" value="Periplasmic binding protein-like II"/>
    <property type="match status" value="2"/>
</dbReference>
<evidence type="ECO:0000313" key="7">
    <source>
        <dbReference type="Proteomes" id="UP001499843"/>
    </source>
</evidence>
<reference evidence="7" key="1">
    <citation type="journal article" date="2019" name="Int. J. Syst. Evol. Microbiol.">
        <title>The Global Catalogue of Microorganisms (GCM) 10K type strain sequencing project: providing services to taxonomists for standard genome sequencing and annotation.</title>
        <authorList>
            <consortium name="The Broad Institute Genomics Platform"/>
            <consortium name="The Broad Institute Genome Sequencing Center for Infectious Disease"/>
            <person name="Wu L."/>
            <person name="Ma J."/>
        </authorList>
    </citation>
    <scope>NUCLEOTIDE SEQUENCE [LARGE SCALE GENOMIC DNA]</scope>
    <source>
        <strain evidence="7">JCM 16114</strain>
    </source>
</reference>
<keyword evidence="3" id="KW-0732">Signal</keyword>
<proteinExistence type="inferred from homology"/>
<keyword evidence="4" id="KW-1133">Transmembrane helix</keyword>
<comment type="caution">
    <text evidence="6">The sequence shown here is derived from an EMBL/GenBank/DDBJ whole genome shotgun (WGS) entry which is preliminary data.</text>
</comment>
<dbReference type="PANTHER" id="PTHR30024:SF47">
    <property type="entry name" value="TAURINE-BINDING PERIPLASMIC PROTEIN"/>
    <property type="match status" value="1"/>
</dbReference>
<sequence>MTWLKDAFERIADDMPERDLAARAMAVHQRRRRNRTAFAAAAAVVVVTALAATLGVRLLPQTPREPAAPVKPPERATIEVGVVPSTASAPLFVAAAKGYFEQEGLTVTPRTIISGAHAVPKVSADALDLAQADHLAALRAIRAGQPLKIVSGLYEPGPGTTALVVKAKSAIRSVADLKGKKIGVSYLRSMEELALAGLLKKAGLSLDDVKLIECPLPDMTAAMARGRFDAALTVEPFVSMGAGQQRWRVLADLLTGDFADLPGQAWIASEEWIADNPATLAAFQRALAKAQRLIASDPGEAEAILPRYIRMTREESAAIKRGAYTTAIDLPGLRRLDELGRRYGFMKGRFDVQEAVLTSR</sequence>
<evidence type="ECO:0000256" key="2">
    <source>
        <dbReference type="ARBA" id="ARBA00010742"/>
    </source>
</evidence>